<comment type="similarity">
    <text evidence="2 4">Belongs to the flagella basal body rod proteins family.</text>
</comment>
<dbReference type="GO" id="GO:0071978">
    <property type="term" value="P:bacterial-type flagellum-dependent swarming motility"/>
    <property type="evidence" value="ECO:0007669"/>
    <property type="project" value="TreeGrafter"/>
</dbReference>
<dbReference type="RefSeq" id="WP_076556663.1">
    <property type="nucleotide sequence ID" value="NZ_FTOC01000001.1"/>
</dbReference>
<dbReference type="InterPro" id="IPR020013">
    <property type="entry name" value="Flagellar_FlgE/F/G"/>
</dbReference>
<evidence type="ECO:0000256" key="1">
    <source>
        <dbReference type="ARBA" id="ARBA00004117"/>
    </source>
</evidence>
<organism evidence="8 9">
    <name type="scientific">Salimicrobium flavidum</name>
    <dbReference type="NCBI Taxonomy" id="570947"/>
    <lineage>
        <taxon>Bacteria</taxon>
        <taxon>Bacillati</taxon>
        <taxon>Bacillota</taxon>
        <taxon>Bacilli</taxon>
        <taxon>Bacillales</taxon>
        <taxon>Bacillaceae</taxon>
        <taxon>Salimicrobium</taxon>
    </lineage>
</organism>
<dbReference type="Pfam" id="PF06429">
    <property type="entry name" value="Flg_bbr_C"/>
    <property type="match status" value="1"/>
</dbReference>
<evidence type="ECO:0000256" key="4">
    <source>
        <dbReference type="RuleBase" id="RU362116"/>
    </source>
</evidence>
<dbReference type="Proteomes" id="UP000187608">
    <property type="component" value="Unassembled WGS sequence"/>
</dbReference>
<feature type="domain" description="Flagellar basal-body/hook protein C-terminal" evidence="6">
    <location>
        <begin position="265"/>
        <end position="309"/>
    </location>
</feature>
<feature type="domain" description="Flagellar hook protein FlgE/F/G-like D1" evidence="7">
    <location>
        <begin position="105"/>
        <end position="190"/>
    </location>
</feature>
<dbReference type="InterPro" id="IPR010930">
    <property type="entry name" value="Flg_bb/hook_C_dom"/>
</dbReference>
<name>A0A1N7IKL7_9BACI</name>
<dbReference type="PROSITE" id="PS00588">
    <property type="entry name" value="FLAGELLA_BB_ROD"/>
    <property type="match status" value="1"/>
</dbReference>
<accession>A0A1N7IKL7</accession>
<evidence type="ECO:0000259" key="6">
    <source>
        <dbReference type="Pfam" id="PF06429"/>
    </source>
</evidence>
<dbReference type="STRING" id="570947.SAMN05421687_101403"/>
<keyword evidence="8" id="KW-0969">Cilium</keyword>
<dbReference type="SUPFAM" id="SSF117143">
    <property type="entry name" value="Flagellar hook protein flgE"/>
    <property type="match status" value="1"/>
</dbReference>
<comment type="subcellular location">
    <subcellularLocation>
        <location evidence="1 4">Bacterial flagellum basal body</location>
    </subcellularLocation>
</comment>
<sequence>MLRSMYAGVSGMKGFQTKLDTIGNNIANVNTYGFKKGRTTFQDMMSQTMSGAQGPLVAQGGEEGDRSLGGINATQVGLGSQVGSVDDLHTQGNRQTTNRTLDLSIAGDGMFALYDSEGGTDPGNGIPDDANMTFSRAGNFYLDSDGALVNGDGKYVVGRTENDAGNLVAGSITIPNEAQSFSVQSDGTINYVNGEGETEVAGRVMLANFSNPAGLLKVGGNEFQNTDNAGWTDAGDPADLADGELAINGNLLNTAGQNGTGTVVSGSLEMSNVDLADEFTEMITAQRGFQANTRIITTSDEILNELINLKR</sequence>
<dbReference type="Pfam" id="PF22692">
    <property type="entry name" value="LlgE_F_G_D1"/>
    <property type="match status" value="1"/>
</dbReference>
<dbReference type="InterPro" id="IPR019776">
    <property type="entry name" value="Flagellar_basal_body_rod_CS"/>
</dbReference>
<keyword evidence="3 4" id="KW-0975">Bacterial flagellum</keyword>
<evidence type="ECO:0000313" key="8">
    <source>
        <dbReference type="EMBL" id="SIS37629.1"/>
    </source>
</evidence>
<evidence type="ECO:0000256" key="3">
    <source>
        <dbReference type="ARBA" id="ARBA00023143"/>
    </source>
</evidence>
<evidence type="ECO:0000259" key="5">
    <source>
        <dbReference type="Pfam" id="PF00460"/>
    </source>
</evidence>
<protein>
    <recommendedName>
        <fullName evidence="4">Flagellar hook protein FlgE</fullName>
    </recommendedName>
</protein>
<dbReference type="PANTHER" id="PTHR30435:SF1">
    <property type="entry name" value="FLAGELLAR HOOK PROTEIN FLGE"/>
    <property type="match status" value="1"/>
</dbReference>
<keyword evidence="9" id="KW-1185">Reference proteome</keyword>
<gene>
    <name evidence="8" type="ORF">SAMN05421687_101403</name>
</gene>
<dbReference type="NCBIfam" id="TIGR03506">
    <property type="entry name" value="FlgEFG_subfam"/>
    <property type="match status" value="1"/>
</dbReference>
<reference evidence="9" key="1">
    <citation type="submission" date="2017-01" db="EMBL/GenBank/DDBJ databases">
        <authorList>
            <person name="Varghese N."/>
            <person name="Submissions S."/>
        </authorList>
    </citation>
    <scope>NUCLEOTIDE SEQUENCE [LARGE SCALE GENOMIC DNA]</scope>
    <source>
        <strain evidence="9">DSM 23127</strain>
    </source>
</reference>
<keyword evidence="8" id="KW-0966">Cell projection</keyword>
<dbReference type="NCBIfam" id="NF009278">
    <property type="entry name" value="PRK12636.1"/>
    <property type="match status" value="1"/>
</dbReference>
<proteinExistence type="inferred from homology"/>
<comment type="function">
    <text evidence="4">A flexible structure which links the flagellar filament to the drive apparatus in the basal body.</text>
</comment>
<dbReference type="PANTHER" id="PTHR30435">
    <property type="entry name" value="FLAGELLAR PROTEIN"/>
    <property type="match status" value="1"/>
</dbReference>
<evidence type="ECO:0000313" key="9">
    <source>
        <dbReference type="Proteomes" id="UP000187608"/>
    </source>
</evidence>
<dbReference type="GO" id="GO:0005829">
    <property type="term" value="C:cytosol"/>
    <property type="evidence" value="ECO:0007669"/>
    <property type="project" value="TreeGrafter"/>
</dbReference>
<keyword evidence="8" id="KW-0282">Flagellum</keyword>
<dbReference type="AlphaFoldDB" id="A0A1N7IKL7"/>
<dbReference type="InterPro" id="IPR037925">
    <property type="entry name" value="FlgE/F/G-like"/>
</dbReference>
<dbReference type="InterPro" id="IPR001444">
    <property type="entry name" value="Flag_bb_rod_N"/>
</dbReference>
<dbReference type="InterPro" id="IPR053967">
    <property type="entry name" value="LlgE_F_G-like_D1"/>
</dbReference>
<dbReference type="EMBL" id="FTOC01000001">
    <property type="protein sequence ID" value="SIS37629.1"/>
    <property type="molecule type" value="Genomic_DNA"/>
</dbReference>
<dbReference type="GO" id="GO:0009425">
    <property type="term" value="C:bacterial-type flagellum basal body"/>
    <property type="evidence" value="ECO:0007669"/>
    <property type="project" value="UniProtKB-SubCell"/>
</dbReference>
<dbReference type="GO" id="GO:0009424">
    <property type="term" value="C:bacterial-type flagellum hook"/>
    <property type="evidence" value="ECO:0007669"/>
    <property type="project" value="TreeGrafter"/>
</dbReference>
<dbReference type="OrthoDB" id="9804559at2"/>
<dbReference type="Pfam" id="PF00460">
    <property type="entry name" value="Flg_bb_rod"/>
    <property type="match status" value="1"/>
</dbReference>
<evidence type="ECO:0000259" key="7">
    <source>
        <dbReference type="Pfam" id="PF22692"/>
    </source>
</evidence>
<evidence type="ECO:0000256" key="2">
    <source>
        <dbReference type="ARBA" id="ARBA00009677"/>
    </source>
</evidence>
<feature type="domain" description="Flagellar basal body rod protein N-terminal" evidence="5">
    <location>
        <begin position="5"/>
        <end position="35"/>
    </location>
</feature>